<organism evidence="1 2">
    <name type="scientific">Kangiella sediminilitoris</name>
    <dbReference type="NCBI Taxonomy" id="1144748"/>
    <lineage>
        <taxon>Bacteria</taxon>
        <taxon>Pseudomonadati</taxon>
        <taxon>Pseudomonadota</taxon>
        <taxon>Gammaproteobacteria</taxon>
        <taxon>Kangiellales</taxon>
        <taxon>Kangiellaceae</taxon>
        <taxon>Kangiella</taxon>
    </lineage>
</organism>
<dbReference type="PATRIC" id="fig|1144748.3.peg.32"/>
<dbReference type="EMBL" id="CP012418">
    <property type="protein sequence ID" value="AOE48764.1"/>
    <property type="molecule type" value="Genomic_DNA"/>
</dbReference>
<dbReference type="OrthoDB" id="9155338at2"/>
<keyword evidence="2" id="KW-1185">Reference proteome</keyword>
<dbReference type="AlphaFoldDB" id="A0A1B3B7K4"/>
<name>A0A1B3B7K4_9GAMM</name>
<accession>A0A1B3B7K4</accession>
<sequence>MNQAIHFKTSMFDVSKEKENPINPIYGLSLLEWLRKKLEGRIDITEPDAEDWGWFSELEYEGNNYLIGACAFFEKGDDSTSEIEWVFQVHKHRNLKEKLFGQNKMTDSDGCFLFFKGLFDQEPGIKEVGVA</sequence>
<gene>
    <name evidence="1" type="ORF">KS2013_32</name>
</gene>
<dbReference type="KEGG" id="ksd:KS2013_32"/>
<dbReference type="Proteomes" id="UP000094147">
    <property type="component" value="Chromosome"/>
</dbReference>
<dbReference type="RefSeq" id="WP_068988243.1">
    <property type="nucleotide sequence ID" value="NZ_CP012418.1"/>
</dbReference>
<reference evidence="2" key="1">
    <citation type="submission" date="2015-08" db="EMBL/GenBank/DDBJ databases">
        <authorList>
            <person name="Kim K.M."/>
        </authorList>
    </citation>
    <scope>NUCLEOTIDE SEQUENCE [LARGE SCALE GENOMIC DNA]</scope>
    <source>
        <strain evidence="2">KCTC 23892</strain>
    </source>
</reference>
<evidence type="ECO:0000313" key="2">
    <source>
        <dbReference type="Proteomes" id="UP000094147"/>
    </source>
</evidence>
<proteinExistence type="predicted"/>
<evidence type="ECO:0000313" key="1">
    <source>
        <dbReference type="EMBL" id="AOE48764.1"/>
    </source>
</evidence>
<protein>
    <submittedName>
        <fullName evidence="1">Uncharacterized protein</fullName>
    </submittedName>
</protein>